<comment type="caution">
    <text evidence="2">The sequence shown here is derived from an EMBL/GenBank/DDBJ whole genome shotgun (WGS) entry which is preliminary data.</text>
</comment>
<reference evidence="2" key="1">
    <citation type="submission" date="2019-10" db="EMBL/GenBank/DDBJ databases">
        <title>Conservation and host-specific expression of non-tandemly repeated heterogenous ribosome RNA gene in arbuscular mycorrhizal fungi.</title>
        <authorList>
            <person name="Maeda T."/>
            <person name="Kobayashi Y."/>
            <person name="Nakagawa T."/>
            <person name="Ezawa T."/>
            <person name="Yamaguchi K."/>
            <person name="Bino T."/>
            <person name="Nishimoto Y."/>
            <person name="Shigenobu S."/>
            <person name="Kawaguchi M."/>
        </authorList>
    </citation>
    <scope>NUCLEOTIDE SEQUENCE</scope>
    <source>
        <strain evidence="2">HR1</strain>
    </source>
</reference>
<evidence type="ECO:0000256" key="1">
    <source>
        <dbReference type="SAM" id="MobiDB-lite"/>
    </source>
</evidence>
<accession>A0A8H3QJU2</accession>
<sequence length="135" mass="16151">MKGKYKINAQRTYYAQQLDLLNQHTNKIYLPPTPYCTSYYAPSQQFLPRPPRPYHPSPSRSHHYPPSRPHYRQKYEQSELNGRPHHPSSRPHYPPPSQLRPQYYYLFDVYQFCFIRFDGDSYLIRGTSQGAIKRS</sequence>
<dbReference type="Proteomes" id="UP000615446">
    <property type="component" value="Unassembled WGS sequence"/>
</dbReference>
<dbReference type="AlphaFoldDB" id="A0A8H3QJU2"/>
<evidence type="ECO:0000313" key="3">
    <source>
        <dbReference type="Proteomes" id="UP000615446"/>
    </source>
</evidence>
<proteinExistence type="predicted"/>
<feature type="compositionally biased region" description="Basic residues" evidence="1">
    <location>
        <begin position="60"/>
        <end position="72"/>
    </location>
</feature>
<gene>
    <name evidence="2" type="ORF">RCL2_000959500</name>
</gene>
<organism evidence="2 3">
    <name type="scientific">Rhizophagus clarus</name>
    <dbReference type="NCBI Taxonomy" id="94130"/>
    <lineage>
        <taxon>Eukaryota</taxon>
        <taxon>Fungi</taxon>
        <taxon>Fungi incertae sedis</taxon>
        <taxon>Mucoromycota</taxon>
        <taxon>Glomeromycotina</taxon>
        <taxon>Glomeromycetes</taxon>
        <taxon>Glomerales</taxon>
        <taxon>Glomeraceae</taxon>
        <taxon>Rhizophagus</taxon>
    </lineage>
</organism>
<evidence type="ECO:0000313" key="2">
    <source>
        <dbReference type="EMBL" id="GES82383.1"/>
    </source>
</evidence>
<protein>
    <submittedName>
        <fullName evidence="2">Uncharacterized protein</fullName>
    </submittedName>
</protein>
<feature type="region of interest" description="Disordered" evidence="1">
    <location>
        <begin position="43"/>
        <end position="96"/>
    </location>
</feature>
<name>A0A8H3QJU2_9GLOM</name>
<dbReference type="EMBL" id="BLAL01000060">
    <property type="protein sequence ID" value="GES82383.1"/>
    <property type="molecule type" value="Genomic_DNA"/>
</dbReference>